<evidence type="ECO:0000313" key="4">
    <source>
        <dbReference type="EMBL" id="EMR68093.1"/>
    </source>
</evidence>
<dbReference type="KEGG" id="ela:UCREL1_4891"/>
<proteinExistence type="predicted"/>
<accession>M7SU81</accession>
<feature type="domain" description="VWFA" evidence="3">
    <location>
        <begin position="307"/>
        <end position="485"/>
    </location>
</feature>
<feature type="coiled-coil region" evidence="1">
    <location>
        <begin position="246"/>
        <end position="302"/>
    </location>
</feature>
<dbReference type="InterPro" id="IPR002035">
    <property type="entry name" value="VWF_A"/>
</dbReference>
<evidence type="ECO:0000256" key="1">
    <source>
        <dbReference type="SAM" id="Coils"/>
    </source>
</evidence>
<dbReference type="SUPFAM" id="SSF53300">
    <property type="entry name" value="vWA-like"/>
    <property type="match status" value="1"/>
</dbReference>
<feature type="coiled-coil region" evidence="1">
    <location>
        <begin position="119"/>
        <end position="167"/>
    </location>
</feature>
<evidence type="ECO:0000259" key="3">
    <source>
        <dbReference type="SMART" id="SM00327"/>
    </source>
</evidence>
<dbReference type="HOGENOM" id="CLU_553239_0_0_1"/>
<dbReference type="Gene3D" id="3.40.50.410">
    <property type="entry name" value="von Willebrand factor, type A domain"/>
    <property type="match status" value="1"/>
</dbReference>
<feature type="region of interest" description="Disordered" evidence="2">
    <location>
        <begin position="1"/>
        <end position="43"/>
    </location>
</feature>
<dbReference type="AlphaFoldDB" id="M7SU81"/>
<name>M7SU81_EUTLA</name>
<evidence type="ECO:0000256" key="2">
    <source>
        <dbReference type="SAM" id="MobiDB-lite"/>
    </source>
</evidence>
<gene>
    <name evidence="4" type="ORF">UCREL1_4891</name>
</gene>
<organism evidence="4 5">
    <name type="scientific">Eutypa lata (strain UCR-EL1)</name>
    <name type="common">Grapevine dieback disease fungus</name>
    <name type="synonym">Eutypa armeniacae</name>
    <dbReference type="NCBI Taxonomy" id="1287681"/>
    <lineage>
        <taxon>Eukaryota</taxon>
        <taxon>Fungi</taxon>
        <taxon>Dikarya</taxon>
        <taxon>Ascomycota</taxon>
        <taxon>Pezizomycotina</taxon>
        <taxon>Sordariomycetes</taxon>
        <taxon>Xylariomycetidae</taxon>
        <taxon>Xylariales</taxon>
        <taxon>Diatrypaceae</taxon>
        <taxon>Eutypa</taxon>
    </lineage>
</organism>
<sequence>MADHDTPSIPLAASSNMTMGTSAASTTSQKPGEMTTNSPIQRQDALRKMAMKSRTARSKDSLHGETTLTAEAFASGQPMAGVHHDRIGSREKALDMQRVQLADQLSDKHKLCTMLEVRLATLQDELVRIKSSNEALEAECAGLHGQIDEASQRLEAQTNEAEQRDKAMLEKVHDLESRLETSAKALERNEVIAKTNEKAIRDTLSELDEAKHTISDMAKSHESRERDLHQRLAVKGAEARKLKQTISTLQAVCADAASKKEAAEKEVHAQAFEKQQKLEEARDQTMDECRNLRASLDKLQESINPFSQVVVIGVDVSGSVAAVLHEIKQAYRDVLHVVKSNNSHARVAVIIHGSLTPREPSPVQTITDATFRIMDSVDSTGGGEDYIYCLEQAREVLKMYVGSEKLIMLIGDGNACGLDTADISGICEQFRSERILVHSIVMRGGPSYFPCDDSTIQDISYITGGRIQYEDTYLAALDELFHHERERHFNPSQ</sequence>
<dbReference type="Pfam" id="PF13519">
    <property type="entry name" value="VWA_2"/>
    <property type="match status" value="1"/>
</dbReference>
<reference evidence="5" key="1">
    <citation type="journal article" date="2013" name="Genome Announc.">
        <title>Draft genome sequence of the grapevine dieback fungus Eutypa lata UCR-EL1.</title>
        <authorList>
            <person name="Blanco-Ulate B."/>
            <person name="Rolshausen P.E."/>
            <person name="Cantu D."/>
        </authorList>
    </citation>
    <scope>NUCLEOTIDE SEQUENCE [LARGE SCALE GENOMIC DNA]</scope>
    <source>
        <strain evidence="5">UCR-EL1</strain>
    </source>
</reference>
<dbReference type="OMA" id="DMAKSHE"/>
<keyword evidence="5" id="KW-1185">Reference proteome</keyword>
<feature type="compositionally biased region" description="Low complexity" evidence="2">
    <location>
        <begin position="12"/>
        <end position="28"/>
    </location>
</feature>
<evidence type="ECO:0000313" key="5">
    <source>
        <dbReference type="Proteomes" id="UP000012174"/>
    </source>
</evidence>
<dbReference type="SMART" id="SM00327">
    <property type="entry name" value="VWA"/>
    <property type="match status" value="1"/>
</dbReference>
<dbReference type="InterPro" id="IPR036465">
    <property type="entry name" value="vWFA_dom_sf"/>
</dbReference>
<dbReference type="EMBL" id="KB706306">
    <property type="protein sequence ID" value="EMR68093.1"/>
    <property type="molecule type" value="Genomic_DNA"/>
</dbReference>
<dbReference type="OrthoDB" id="4754704at2759"/>
<keyword evidence="1" id="KW-0175">Coiled coil</keyword>
<protein>
    <recommendedName>
        <fullName evidence="3">VWFA domain-containing protein</fullName>
    </recommendedName>
</protein>
<dbReference type="Proteomes" id="UP000012174">
    <property type="component" value="Unassembled WGS sequence"/>
</dbReference>